<feature type="domain" description="Methyltransferase small" evidence="3">
    <location>
        <begin position="42"/>
        <end position="204"/>
    </location>
</feature>
<organism evidence="4 5">
    <name type="scientific">Pseudovibrio ascidiaceicola</name>
    <dbReference type="NCBI Taxonomy" id="285279"/>
    <lineage>
        <taxon>Bacteria</taxon>
        <taxon>Pseudomonadati</taxon>
        <taxon>Pseudomonadota</taxon>
        <taxon>Alphaproteobacteria</taxon>
        <taxon>Hyphomicrobiales</taxon>
        <taxon>Stappiaceae</taxon>
        <taxon>Pseudovibrio</taxon>
    </lineage>
</organism>
<evidence type="ECO:0000259" key="3">
    <source>
        <dbReference type="Pfam" id="PF05175"/>
    </source>
</evidence>
<comment type="caution">
    <text evidence="4">The sequence shown here is derived from an EMBL/GenBank/DDBJ whole genome shotgun (WGS) entry which is preliminary data.</text>
</comment>
<dbReference type="Gene3D" id="3.40.50.150">
    <property type="entry name" value="Vaccinia Virus protein VP39"/>
    <property type="match status" value="1"/>
</dbReference>
<keyword evidence="5" id="KW-1185">Reference proteome</keyword>
<proteinExistence type="predicted"/>
<keyword evidence="1" id="KW-0808">Transferase</keyword>
<protein>
    <submittedName>
        <fullName evidence="4">tRNA1(Val) A37 N6-methylase TrmN6</fullName>
    </submittedName>
</protein>
<dbReference type="PANTHER" id="PTHR47739:SF1">
    <property type="entry name" value="TRNA1(VAL) (ADENINE(37)-N6)-METHYLTRANSFERASE"/>
    <property type="match status" value="1"/>
</dbReference>
<sequence>MTNPETPQSQQQTTKDKFLGGKVMVEQPAKGRHRAGLDAVYLAASLPQTTTGTLYDLGTGVGTAAFCAAHRLPNIKAVGVEVDPVTAALARKGLSLPENAGFAERVSILEANLTAKGSIRHQSGLGSSIADHVIMNPPYYDSTRFRVTPKSDRAPAHALDERGIEPWIKTAKDLLKDGGTLSIIFRADGLQDLLDPMQRRFGAIDIIPIRPTADAPATRIIVRAVAASKAPLQILPGFTLHEEAGGTFTQQATTVMRDGMGLGLTNR</sequence>
<keyword evidence="2" id="KW-0949">S-adenosyl-L-methionine</keyword>
<dbReference type="Proteomes" id="UP000199598">
    <property type="component" value="Unassembled WGS sequence"/>
</dbReference>
<dbReference type="InterPro" id="IPR029063">
    <property type="entry name" value="SAM-dependent_MTases_sf"/>
</dbReference>
<dbReference type="Pfam" id="PF05175">
    <property type="entry name" value="MTS"/>
    <property type="match status" value="1"/>
</dbReference>
<evidence type="ECO:0000256" key="1">
    <source>
        <dbReference type="ARBA" id="ARBA00022603"/>
    </source>
</evidence>
<dbReference type="RefSeq" id="WP_093521372.1">
    <property type="nucleotide sequence ID" value="NZ_FOSK01000009.1"/>
</dbReference>
<reference evidence="4 5" key="1">
    <citation type="submission" date="2016-10" db="EMBL/GenBank/DDBJ databases">
        <authorList>
            <person name="Varghese N."/>
            <person name="Submissions S."/>
        </authorList>
    </citation>
    <scope>NUCLEOTIDE SEQUENCE [LARGE SCALE GENOMIC DNA]</scope>
    <source>
        <strain evidence="4 5">DSM 16392</strain>
    </source>
</reference>
<dbReference type="InterPro" id="IPR007848">
    <property type="entry name" value="Small_mtfrase_dom"/>
</dbReference>
<name>A0A1I4CG46_9HYPH</name>
<dbReference type="EMBL" id="FOSK01000009">
    <property type="protein sequence ID" value="SFK80188.1"/>
    <property type="molecule type" value="Genomic_DNA"/>
</dbReference>
<keyword evidence="1" id="KW-0489">Methyltransferase</keyword>
<accession>A0A1I4CG46</accession>
<evidence type="ECO:0000256" key="2">
    <source>
        <dbReference type="ARBA" id="ARBA00022691"/>
    </source>
</evidence>
<dbReference type="InterPro" id="IPR050210">
    <property type="entry name" value="tRNA_Adenine-N(6)_MTase"/>
</dbReference>
<dbReference type="SUPFAM" id="SSF53335">
    <property type="entry name" value="S-adenosyl-L-methionine-dependent methyltransferases"/>
    <property type="match status" value="1"/>
</dbReference>
<gene>
    <name evidence="4" type="ORF">SAMN04488518_109143</name>
</gene>
<evidence type="ECO:0000313" key="5">
    <source>
        <dbReference type="Proteomes" id="UP000199598"/>
    </source>
</evidence>
<evidence type="ECO:0000313" key="4">
    <source>
        <dbReference type="EMBL" id="SFK80188.1"/>
    </source>
</evidence>
<dbReference type="CDD" id="cd02440">
    <property type="entry name" value="AdoMet_MTases"/>
    <property type="match status" value="1"/>
</dbReference>
<dbReference type="PANTHER" id="PTHR47739">
    <property type="entry name" value="TRNA1(VAL) (ADENINE(37)-N6)-METHYLTRANSFERASE"/>
    <property type="match status" value="1"/>
</dbReference>